<gene>
    <name evidence="1" type="ORF">ACOLOM_LOCUS11815</name>
</gene>
<organism evidence="1 2">
    <name type="scientific">Acaulospora colombiana</name>
    <dbReference type="NCBI Taxonomy" id="27376"/>
    <lineage>
        <taxon>Eukaryota</taxon>
        <taxon>Fungi</taxon>
        <taxon>Fungi incertae sedis</taxon>
        <taxon>Mucoromycota</taxon>
        <taxon>Glomeromycotina</taxon>
        <taxon>Glomeromycetes</taxon>
        <taxon>Diversisporales</taxon>
        <taxon>Acaulosporaceae</taxon>
        <taxon>Acaulospora</taxon>
    </lineage>
</organism>
<reference evidence="1" key="1">
    <citation type="submission" date="2021-06" db="EMBL/GenBank/DDBJ databases">
        <authorList>
            <person name="Kallberg Y."/>
            <person name="Tangrot J."/>
            <person name="Rosling A."/>
        </authorList>
    </citation>
    <scope>NUCLEOTIDE SEQUENCE</scope>
    <source>
        <strain evidence="1">CL356</strain>
    </source>
</reference>
<name>A0ACA9Q3I6_9GLOM</name>
<dbReference type="Proteomes" id="UP000789525">
    <property type="component" value="Unassembled WGS sequence"/>
</dbReference>
<feature type="non-terminal residue" evidence="1">
    <location>
        <position position="396"/>
    </location>
</feature>
<feature type="non-terminal residue" evidence="1">
    <location>
        <position position="1"/>
    </location>
</feature>
<comment type="caution">
    <text evidence="1">The sequence shown here is derived from an EMBL/GenBank/DDBJ whole genome shotgun (WGS) entry which is preliminary data.</text>
</comment>
<dbReference type="EMBL" id="CAJVPT010044376">
    <property type="protein sequence ID" value="CAG8734219.1"/>
    <property type="molecule type" value="Genomic_DNA"/>
</dbReference>
<evidence type="ECO:0000313" key="1">
    <source>
        <dbReference type="EMBL" id="CAG8734219.1"/>
    </source>
</evidence>
<protein>
    <submittedName>
        <fullName evidence="1">16018_t:CDS:1</fullName>
    </submittedName>
</protein>
<sequence>EGVICINELTMGLMAQNLVTPGFSSLVVLLTTSVTDKVAEELVKNARENNGNAGIYLRLFVSRKITQVFINLFGLELDWTIEYISGLQQEIYEVRFPVAFAGKTFLKCSELIYTHFNAVLFSIGVRRTLANGTASFQIILNPQDYVLKGDEIGFVISDNAEISDRMDRFNRETSGPQGLIKRIESFFDLNGNDSDRKIIDSRIESNGRSQTSYFTQADMPECTERTRILPATLTPGSEVSLANVKKAKACLDKPLDSVIQNIKNHVLVCNCANTFPLNLDVFVAVLREKNSACRDMPVVILTNCSPPDYEKNLLVKFGNVHFVQGSPLRRKDLYRAGADRAKRCAVLCDATRCEESRDTADAASLMVALNIESLLTKDCFVLVECMYRETFKMICE</sequence>
<accession>A0ACA9Q3I6</accession>
<proteinExistence type="predicted"/>
<keyword evidence="2" id="KW-1185">Reference proteome</keyword>
<evidence type="ECO:0000313" key="2">
    <source>
        <dbReference type="Proteomes" id="UP000789525"/>
    </source>
</evidence>